<keyword evidence="5" id="KW-1185">Reference proteome</keyword>
<name>H2UDQ4_TAKRU</name>
<dbReference type="Ensembl" id="ENSTRUT00000035201.3">
    <property type="protein sequence ID" value="ENSTRUP00000035073.3"/>
    <property type="gene ID" value="ENSTRUG00000013731.3"/>
</dbReference>
<organism evidence="4 5">
    <name type="scientific">Takifugu rubripes</name>
    <name type="common">Japanese pufferfish</name>
    <name type="synonym">Fugu rubripes</name>
    <dbReference type="NCBI Taxonomy" id="31033"/>
    <lineage>
        <taxon>Eukaryota</taxon>
        <taxon>Metazoa</taxon>
        <taxon>Chordata</taxon>
        <taxon>Craniata</taxon>
        <taxon>Vertebrata</taxon>
        <taxon>Euteleostomi</taxon>
        <taxon>Actinopterygii</taxon>
        <taxon>Neopterygii</taxon>
        <taxon>Teleostei</taxon>
        <taxon>Neoteleostei</taxon>
        <taxon>Acanthomorphata</taxon>
        <taxon>Eupercaria</taxon>
        <taxon>Tetraodontiformes</taxon>
        <taxon>Tetradontoidea</taxon>
        <taxon>Tetraodontidae</taxon>
        <taxon>Takifugu</taxon>
    </lineage>
</organism>
<dbReference type="GeneTree" id="ENSGT00940000157142"/>
<gene>
    <name evidence="4" type="primary">arhgap18</name>
</gene>
<reference evidence="4" key="2">
    <citation type="submission" date="2025-08" db="UniProtKB">
        <authorList>
            <consortium name="Ensembl"/>
        </authorList>
    </citation>
    <scope>IDENTIFICATION</scope>
</reference>
<dbReference type="Pfam" id="PF25442">
    <property type="entry name" value="Ubiquitin_RHG40_C"/>
    <property type="match status" value="1"/>
</dbReference>
<accession>H2UDQ4</accession>
<dbReference type="GO" id="GO:0007165">
    <property type="term" value="P:signal transduction"/>
    <property type="evidence" value="ECO:0007669"/>
    <property type="project" value="InterPro"/>
</dbReference>
<dbReference type="FunFam" id="1.10.555.10:FF:000018">
    <property type="entry name" value="Rho GTPase activating protein 28"/>
    <property type="match status" value="1"/>
</dbReference>
<evidence type="ECO:0000313" key="4">
    <source>
        <dbReference type="Ensembl" id="ENSTRUP00000035073.3"/>
    </source>
</evidence>
<dbReference type="SMART" id="SM00324">
    <property type="entry name" value="RhoGAP"/>
    <property type="match status" value="1"/>
</dbReference>
<dbReference type="GO" id="GO:0030833">
    <property type="term" value="P:regulation of actin filament polymerization"/>
    <property type="evidence" value="ECO:0007669"/>
    <property type="project" value="TreeGrafter"/>
</dbReference>
<reference evidence="4" key="3">
    <citation type="submission" date="2025-09" db="UniProtKB">
        <authorList>
            <consortium name="Ensembl"/>
        </authorList>
    </citation>
    <scope>IDENTIFICATION</scope>
</reference>
<dbReference type="Proteomes" id="UP000005226">
    <property type="component" value="Chromosome 16"/>
</dbReference>
<dbReference type="HOGENOM" id="CLU_023268_2_1_1"/>
<protein>
    <submittedName>
        <fullName evidence="4">Rho GTPase activating protein 18</fullName>
    </submittedName>
</protein>
<dbReference type="PANTHER" id="PTHR14963:SF6">
    <property type="entry name" value="RHO GTPASE-ACTIVATING PROTEIN 18"/>
    <property type="match status" value="1"/>
</dbReference>
<dbReference type="Pfam" id="PF00620">
    <property type="entry name" value="RhoGAP"/>
    <property type="match status" value="1"/>
</dbReference>
<dbReference type="InParanoid" id="H2UDQ4"/>
<dbReference type="STRING" id="31033.ENSTRUP00000035073"/>
<dbReference type="InterPro" id="IPR000198">
    <property type="entry name" value="RhoGAP_dom"/>
</dbReference>
<dbReference type="GO" id="GO:0005737">
    <property type="term" value="C:cytoplasm"/>
    <property type="evidence" value="ECO:0007669"/>
    <property type="project" value="TreeGrafter"/>
</dbReference>
<dbReference type="AlphaFoldDB" id="H2UDQ4"/>
<feature type="domain" description="Rho-GAP" evidence="3">
    <location>
        <begin position="211"/>
        <end position="410"/>
    </location>
</feature>
<reference evidence="4 5" key="1">
    <citation type="journal article" date="2011" name="Genome Biol. Evol.">
        <title>Integration of the genetic map and genome assembly of fugu facilitates insights into distinct features of genome evolution in teleosts and mammals.</title>
        <authorList>
            <person name="Kai W."/>
            <person name="Kikuchi K."/>
            <person name="Tohari S."/>
            <person name="Chew A.K."/>
            <person name="Tay A."/>
            <person name="Fujiwara A."/>
            <person name="Hosoya S."/>
            <person name="Suetake H."/>
            <person name="Naruse K."/>
            <person name="Brenner S."/>
            <person name="Suzuki Y."/>
            <person name="Venkatesh B."/>
        </authorList>
    </citation>
    <scope>NUCLEOTIDE SEQUENCE [LARGE SCALE GENOMIC DNA]</scope>
</reference>
<evidence type="ECO:0000259" key="3">
    <source>
        <dbReference type="PROSITE" id="PS50238"/>
    </source>
</evidence>
<dbReference type="Gene3D" id="1.10.555.10">
    <property type="entry name" value="Rho GTPase activation protein"/>
    <property type="match status" value="1"/>
</dbReference>
<dbReference type="GO" id="GO:0051056">
    <property type="term" value="P:regulation of small GTPase mediated signal transduction"/>
    <property type="evidence" value="ECO:0007669"/>
    <property type="project" value="TreeGrafter"/>
</dbReference>
<proteinExistence type="predicted"/>
<dbReference type="GO" id="GO:0005096">
    <property type="term" value="F:GTPase activator activity"/>
    <property type="evidence" value="ECO:0007669"/>
    <property type="project" value="UniProtKB-KW"/>
</dbReference>
<dbReference type="PROSITE" id="PS50238">
    <property type="entry name" value="RHOGAP"/>
    <property type="match status" value="1"/>
</dbReference>
<dbReference type="CDD" id="cd04391">
    <property type="entry name" value="RhoGAP_ARHGAP18"/>
    <property type="match status" value="1"/>
</dbReference>
<dbReference type="PANTHER" id="PTHR14963">
    <property type="entry name" value="RHO GTPASE ACTIVATING PROTEIN 18,19-RELATED"/>
    <property type="match status" value="1"/>
</dbReference>
<dbReference type="InterPro" id="IPR057323">
    <property type="entry name" value="RHG40/28/18_ubiquitin"/>
</dbReference>
<evidence type="ECO:0000256" key="2">
    <source>
        <dbReference type="ARBA" id="ARBA00055252"/>
    </source>
</evidence>
<evidence type="ECO:0000256" key="1">
    <source>
        <dbReference type="ARBA" id="ARBA00022468"/>
    </source>
</evidence>
<comment type="function">
    <text evidence="2">GTPase activator for the Rho-type GTPases by converting them to an inactive GDP-bound state.</text>
</comment>
<keyword evidence="1" id="KW-0343">GTPase activation</keyword>
<evidence type="ECO:0000313" key="5">
    <source>
        <dbReference type="Proteomes" id="UP000005226"/>
    </source>
</evidence>
<dbReference type="OMA" id="FIRIHAP"/>
<dbReference type="SUPFAM" id="SSF48350">
    <property type="entry name" value="GTPase activation domain, GAP"/>
    <property type="match status" value="1"/>
</dbReference>
<sequence length="515" mass="58900">RSRQSNSGKVAFIFSFSSFSEGEQAEAWLKEAGLEGLYDSSLEGNSDQEEDNVGFLSTLTRTQAAAVERRVKSAYQTQRRRNRQHVPDVRDIFKPPRMVRRNKCTQTTLDDHLNSCTLSNFGGHVPFIARGNHQRSKFTSPKSPDDKLPNFKLLRDKTGQTRIGDLSLLDMKKVHRLVLVESTALFDTAGIDLKPHKAVKIKSRESGLFGVPLTSLLDQDQKRIPGTKVPFILQRLISHIEEQGLDTEGLLRIPGAATRVKALCQELESSFYDGTFPWEHLKQHDAASLLKLFIRELPHPLLTVEYLSAFIAIDKLPIKKQQLHALNLLVLLLPEANRDTLKTLVEFFQRVIDHQAENKMTLNNVSVIMAPNIFMFKGFRSKITEQQEYSMAAGTANIVRLLIRYQNLLWTIPKFIMNQVRQQNMENQRKQKERAVRKLLKMITTDKPSERTIPEESSQGFIRIHAPQFRKVSMAVELTEDLQASDERCLDGETYMKDLIQLNPTAEWVIKVVQR</sequence>
<dbReference type="InterPro" id="IPR008936">
    <property type="entry name" value="Rho_GTPase_activation_prot"/>
</dbReference>